<keyword evidence="3" id="KW-1185">Reference proteome</keyword>
<proteinExistence type="predicted"/>
<feature type="transmembrane region" description="Helical" evidence="1">
    <location>
        <begin position="21"/>
        <end position="46"/>
    </location>
</feature>
<evidence type="ECO:0000313" key="3">
    <source>
        <dbReference type="Proteomes" id="UP000663903"/>
    </source>
</evidence>
<dbReference type="NCBIfam" id="NF041043">
    <property type="entry name" value="BPSS1780_fam"/>
    <property type="match status" value="1"/>
</dbReference>
<feature type="transmembrane region" description="Helical" evidence="1">
    <location>
        <begin position="229"/>
        <end position="253"/>
    </location>
</feature>
<organism evidence="2 3">
    <name type="scientific">Ottowia testudinis</name>
    <dbReference type="NCBI Taxonomy" id="2816950"/>
    <lineage>
        <taxon>Bacteria</taxon>
        <taxon>Pseudomonadati</taxon>
        <taxon>Pseudomonadota</taxon>
        <taxon>Betaproteobacteria</taxon>
        <taxon>Burkholderiales</taxon>
        <taxon>Comamonadaceae</taxon>
        <taxon>Ottowia</taxon>
    </lineage>
</organism>
<feature type="transmembrane region" description="Helical" evidence="1">
    <location>
        <begin position="199"/>
        <end position="223"/>
    </location>
</feature>
<keyword evidence="1" id="KW-1133">Transmembrane helix</keyword>
<dbReference type="AlphaFoldDB" id="A0A975CJ52"/>
<dbReference type="KEGG" id="otd:J1M35_07580"/>
<keyword evidence="1" id="KW-0812">Transmembrane</keyword>
<gene>
    <name evidence="2" type="ORF">J1M35_07580</name>
</gene>
<dbReference type="Proteomes" id="UP000663903">
    <property type="component" value="Chromosome"/>
</dbReference>
<feature type="transmembrane region" description="Helical" evidence="1">
    <location>
        <begin position="97"/>
        <end position="118"/>
    </location>
</feature>
<reference evidence="2" key="1">
    <citation type="submission" date="2021-03" db="EMBL/GenBank/DDBJ databases">
        <title>Ottowia sp. 27C isolated from the cloaca of a Giant Asian pond turtle (Heosemys grandis).</title>
        <authorList>
            <person name="Spergser J."/>
            <person name="Busse H.-J."/>
        </authorList>
    </citation>
    <scope>NUCLEOTIDE SEQUENCE</scope>
    <source>
        <strain evidence="2">27C</strain>
    </source>
</reference>
<dbReference type="EMBL" id="CP071796">
    <property type="protein sequence ID" value="QTD46722.1"/>
    <property type="molecule type" value="Genomic_DNA"/>
</dbReference>
<dbReference type="RefSeq" id="WP_208010621.1">
    <property type="nucleotide sequence ID" value="NZ_CP071796.1"/>
</dbReference>
<feature type="transmembrane region" description="Helical" evidence="1">
    <location>
        <begin position="155"/>
        <end position="178"/>
    </location>
</feature>
<evidence type="ECO:0000256" key="1">
    <source>
        <dbReference type="SAM" id="Phobius"/>
    </source>
</evidence>
<sequence>MKLNIVPARTGSQWVREGVRLFFGQPLAFAGLFFMFLAATTVVSMLPLVGDVLALVLVPAGTVGLMAAAREASNKRFPMPVILATAFRQSPERTRAMLMLGVLYALAVVLIVTAASLMDDGQLAALVAKHGGRMTPELLADPALQQAARASMAQMALAAVLYLPVSILFWHAPALVHWHGVPVDKSLFFSAVAVLRNTGAYFIYAMGWVALTMLAWMALLLVAGMVGNLGVALSGMFPVSLAIATMVAASLWATFRDSFSSDAAEVPQDSPPSSN</sequence>
<accession>A0A975CJ52</accession>
<evidence type="ECO:0000313" key="2">
    <source>
        <dbReference type="EMBL" id="QTD46722.1"/>
    </source>
</evidence>
<dbReference type="InterPro" id="IPR047798">
    <property type="entry name" value="BPSS1780-like"/>
</dbReference>
<name>A0A975CJ52_9BURK</name>
<keyword evidence="1" id="KW-0472">Membrane</keyword>
<feature type="transmembrane region" description="Helical" evidence="1">
    <location>
        <begin position="52"/>
        <end position="69"/>
    </location>
</feature>
<protein>
    <submittedName>
        <fullName evidence="2">Uncharacterized protein</fullName>
    </submittedName>
</protein>